<gene>
    <name evidence="4" type="ORF">ACFPOC_12295</name>
</gene>
<comment type="caution">
    <text evidence="4">The sequence shown here is derived from an EMBL/GenBank/DDBJ whole genome shotgun (WGS) entry which is preliminary data.</text>
</comment>
<sequence>MRSAVAVSALLLALALPGAGEAGLFGGLFGSVFGGGSVHDEGLELREEAVIAQKGEDLALQAQRRTNAAQALEIERGQLAALDRILASVSATDGSGTPATLAALEGDGTAPGSAAVLYGAQDPNPAAARLFGDANVTVEELIIQVAKDTAGYPGVAAAGLSPVQWRCLLQALIWQESRFQVGARSPAAAFGLTQIIPGTAQALGIYPEYYEDPYVQVEGGARYLSQQLQAFGGNVVFALAAYNAGPGAVEKYGGVPPFDETQGYVKAIPAKYNSYLGLVGGIDAKGTIDPVLLAGATLSLTADAAMVYGAHTEAQIASAATRLRSIVTRIRATADAEEAMSLNTYARAEVARLMVMMARLQAAHVQPLSAEQVALAAIFAAERDYTDFTLETLP</sequence>
<dbReference type="InterPro" id="IPR008258">
    <property type="entry name" value="Transglycosylase_SLT_dom_1"/>
</dbReference>
<organism evidence="4 5">
    <name type="scientific">Rubellimicrobium aerolatum</name>
    <dbReference type="NCBI Taxonomy" id="490979"/>
    <lineage>
        <taxon>Bacteria</taxon>
        <taxon>Pseudomonadati</taxon>
        <taxon>Pseudomonadota</taxon>
        <taxon>Alphaproteobacteria</taxon>
        <taxon>Rhodobacterales</taxon>
        <taxon>Roseobacteraceae</taxon>
        <taxon>Rubellimicrobium</taxon>
    </lineage>
</organism>
<dbReference type="Gene3D" id="1.10.530.10">
    <property type="match status" value="1"/>
</dbReference>
<dbReference type="RefSeq" id="WP_209842125.1">
    <property type="nucleotide sequence ID" value="NZ_JAGGJP010000014.1"/>
</dbReference>
<dbReference type="Pfam" id="PF01464">
    <property type="entry name" value="SLT"/>
    <property type="match status" value="1"/>
</dbReference>
<dbReference type="InterPro" id="IPR023346">
    <property type="entry name" value="Lysozyme-like_dom_sf"/>
</dbReference>
<reference evidence="5" key="1">
    <citation type="journal article" date="2019" name="Int. J. Syst. Evol. Microbiol.">
        <title>The Global Catalogue of Microorganisms (GCM) 10K type strain sequencing project: providing services to taxonomists for standard genome sequencing and annotation.</title>
        <authorList>
            <consortium name="The Broad Institute Genomics Platform"/>
            <consortium name="The Broad Institute Genome Sequencing Center for Infectious Disease"/>
            <person name="Wu L."/>
            <person name="Ma J."/>
        </authorList>
    </citation>
    <scope>NUCLEOTIDE SEQUENCE [LARGE SCALE GENOMIC DNA]</scope>
    <source>
        <strain evidence="5">KACC 11588</strain>
    </source>
</reference>
<name>A0ABW0SEE7_9RHOB</name>
<comment type="similarity">
    <text evidence="2">Belongs to the virb1 family.</text>
</comment>
<evidence type="ECO:0000313" key="5">
    <source>
        <dbReference type="Proteomes" id="UP001596056"/>
    </source>
</evidence>
<dbReference type="EMBL" id="JBHSNA010000011">
    <property type="protein sequence ID" value="MFC5567185.1"/>
    <property type="molecule type" value="Genomic_DNA"/>
</dbReference>
<dbReference type="PANTHER" id="PTHR37423">
    <property type="entry name" value="SOLUBLE LYTIC MUREIN TRANSGLYCOSYLASE-RELATED"/>
    <property type="match status" value="1"/>
</dbReference>
<evidence type="ECO:0000259" key="3">
    <source>
        <dbReference type="Pfam" id="PF01464"/>
    </source>
</evidence>
<comment type="similarity">
    <text evidence="1">Belongs to the transglycosylase Slt family.</text>
</comment>
<evidence type="ECO:0000256" key="2">
    <source>
        <dbReference type="ARBA" id="ARBA00009387"/>
    </source>
</evidence>
<evidence type="ECO:0000313" key="4">
    <source>
        <dbReference type="EMBL" id="MFC5567185.1"/>
    </source>
</evidence>
<accession>A0ABW0SEE7</accession>
<dbReference type="Proteomes" id="UP001596056">
    <property type="component" value="Unassembled WGS sequence"/>
</dbReference>
<proteinExistence type="inferred from homology"/>
<protein>
    <submittedName>
        <fullName evidence="4">Lytic transglycosylase domain-containing protein</fullName>
    </submittedName>
</protein>
<keyword evidence="5" id="KW-1185">Reference proteome</keyword>
<feature type="domain" description="Transglycosylase SLT" evidence="3">
    <location>
        <begin position="166"/>
        <end position="253"/>
    </location>
</feature>
<dbReference type="PANTHER" id="PTHR37423:SF2">
    <property type="entry name" value="MEMBRANE-BOUND LYTIC MUREIN TRANSGLYCOSYLASE C"/>
    <property type="match status" value="1"/>
</dbReference>
<dbReference type="CDD" id="cd00254">
    <property type="entry name" value="LT-like"/>
    <property type="match status" value="1"/>
</dbReference>
<evidence type="ECO:0000256" key="1">
    <source>
        <dbReference type="ARBA" id="ARBA00007734"/>
    </source>
</evidence>
<dbReference type="SUPFAM" id="SSF53955">
    <property type="entry name" value="Lysozyme-like"/>
    <property type="match status" value="1"/>
</dbReference>